<dbReference type="EMBL" id="MNUJ01000022">
    <property type="protein sequence ID" value="OIN89875.1"/>
    <property type="molecule type" value="Genomic_DNA"/>
</dbReference>
<feature type="binding site" evidence="6">
    <location>
        <begin position="265"/>
        <end position="268"/>
    </location>
    <ligand>
        <name>(6S)-5,6,7,8-tetrahydrofolate</name>
        <dbReference type="ChEBI" id="CHEBI:57453"/>
    </ligand>
</feature>
<dbReference type="Pfam" id="PF00551">
    <property type="entry name" value="Formyl_trans_N"/>
    <property type="match status" value="1"/>
</dbReference>
<dbReference type="PANTHER" id="PTHR11138:SF5">
    <property type="entry name" value="METHIONYL-TRNA FORMYLTRANSFERASE, MITOCHONDRIAL"/>
    <property type="match status" value="1"/>
</dbReference>
<dbReference type="PANTHER" id="PTHR11138">
    <property type="entry name" value="METHIONYL-TRNA FORMYLTRANSFERASE"/>
    <property type="match status" value="1"/>
</dbReference>
<dbReference type="GO" id="GO:0046872">
    <property type="term" value="F:metal ion binding"/>
    <property type="evidence" value="ECO:0007669"/>
    <property type="project" value="UniProtKB-KW"/>
</dbReference>
<dbReference type="Pfam" id="PF02911">
    <property type="entry name" value="Formyl_trans_C"/>
    <property type="match status" value="1"/>
</dbReference>
<dbReference type="AlphaFoldDB" id="A0A1J4RR71"/>
<feature type="binding site" evidence="5">
    <location>
        <position position="139"/>
    </location>
    <ligand>
        <name>Fe cation</name>
        <dbReference type="ChEBI" id="CHEBI:24875"/>
    </ligand>
</feature>
<proteinExistence type="inferred from homology"/>
<evidence type="ECO:0000256" key="4">
    <source>
        <dbReference type="ARBA" id="ARBA00022917"/>
    </source>
</evidence>
<dbReference type="PRINTS" id="PR01576">
    <property type="entry name" value="PDEFORMYLASE"/>
</dbReference>
<comment type="similarity">
    <text evidence="2 5">Belongs to the polypeptide deformylase family.</text>
</comment>
<evidence type="ECO:0000256" key="1">
    <source>
        <dbReference type="ARBA" id="ARBA00010699"/>
    </source>
</evidence>
<keyword evidence="5" id="KW-0408">Iron</keyword>
<comment type="function">
    <text evidence="6">Attaches a formyl group to the free amino group of methionyl-tRNA(fMet). The formyl group appears to play a dual role in the initiator identity of N-formylmethionyl-tRNA by promoting its recognition by IF2 and preventing the misappropriation of this tRNA by the elongation apparatus.</text>
</comment>
<dbReference type="CDD" id="cd08646">
    <property type="entry name" value="FMT_core_Met-tRNA-FMT_N"/>
    <property type="match status" value="1"/>
</dbReference>
<dbReference type="Pfam" id="PF01327">
    <property type="entry name" value="Pep_deformylase"/>
    <property type="match status" value="1"/>
</dbReference>
<evidence type="ECO:0000313" key="9">
    <source>
        <dbReference type="EMBL" id="OIN89875.1"/>
    </source>
</evidence>
<dbReference type="InterPro" id="IPR044135">
    <property type="entry name" value="Met-tRNA-FMT_C"/>
</dbReference>
<dbReference type="SUPFAM" id="SSF56420">
    <property type="entry name" value="Peptide deformylase"/>
    <property type="match status" value="1"/>
</dbReference>
<accession>A0A1J4RR71</accession>
<dbReference type="InterPro" id="IPR036477">
    <property type="entry name" value="Formyl_transf_N_sf"/>
</dbReference>
<comment type="caution">
    <text evidence="9">The sequence shown here is derived from an EMBL/GenBank/DDBJ whole genome shotgun (WGS) entry which is preliminary data.</text>
</comment>
<dbReference type="InterPro" id="IPR005793">
    <property type="entry name" value="Formyl_trans_C"/>
</dbReference>
<evidence type="ECO:0000259" key="8">
    <source>
        <dbReference type="Pfam" id="PF02911"/>
    </source>
</evidence>
<reference evidence="9 10" key="1">
    <citation type="journal article" date="2016" name="Environ. Microbiol.">
        <title>Genomic resolution of a cold subsurface aquifer community provides metabolic insights for novel microbes adapted to high CO concentrations.</title>
        <authorList>
            <person name="Probst A.J."/>
            <person name="Castelle C.J."/>
            <person name="Singh A."/>
            <person name="Brown C.T."/>
            <person name="Anantharaman K."/>
            <person name="Sharon I."/>
            <person name="Hug L.A."/>
            <person name="Burstein D."/>
            <person name="Emerson J.B."/>
            <person name="Thomas B.C."/>
            <person name="Banfield J.F."/>
        </authorList>
    </citation>
    <scope>NUCLEOTIDE SEQUENCE [LARGE SCALE GENOMIC DNA]</scope>
    <source>
        <strain evidence="9">CG1_02_42_45</strain>
    </source>
</reference>
<dbReference type="NCBIfam" id="NF001159">
    <property type="entry name" value="PRK00150.1-3"/>
    <property type="match status" value="1"/>
</dbReference>
<evidence type="ECO:0000256" key="5">
    <source>
        <dbReference type="HAMAP-Rule" id="MF_00163"/>
    </source>
</evidence>
<evidence type="ECO:0000313" key="10">
    <source>
        <dbReference type="Proteomes" id="UP000182753"/>
    </source>
</evidence>
<dbReference type="NCBIfam" id="TIGR00460">
    <property type="entry name" value="fmt"/>
    <property type="match status" value="1"/>
</dbReference>
<dbReference type="HAMAP" id="MF_00182">
    <property type="entry name" value="Formyl_trans"/>
    <property type="match status" value="1"/>
</dbReference>
<sequence>MKKLEILTDPNPILREKAQPVDFFDGTTQELIDDMIYTMRQADGVGLAAPQVGELKQIIVGEFESKDEPDNAFPLTVIVNPRIKDLSEDKIYMLEGCLSFLGKELYIKRPKKIEIEASDRWGKPINLKCNNLLSRVVQHETDHLNGVLMIDHIKTIKTLFVGNGTLGVPILQRLADDPQFKLFATITALDQPAGRGNESGETAIATQAKQLGVKTFKIHDINDKNTQQQIKNLGPEIIILADFSQIISKEIIEIPKYGVLNIHPSLLPKYRGPSPIVSTILAGEKKTGVSIIKLDQKIDAGSILAQVEVRIKNRETALQLKDRLAEIAADLLAETVPYYLARELSPVCQKEELASYTKLIKKEDGQLSGRESPEVVERMVRAFTPWPGAYQILDGRRIFIARAHLDKEKNLVIDRVKPAGKREMTYQEFMAGNKERLTFNK</sequence>
<dbReference type="InterPro" id="IPR005794">
    <property type="entry name" value="Fmt"/>
</dbReference>
<dbReference type="Gene3D" id="3.90.45.10">
    <property type="entry name" value="Peptide deformylase"/>
    <property type="match status" value="1"/>
</dbReference>
<name>A0A1J4RR71_9BACT</name>
<feature type="domain" description="Formyl transferase N-terminal" evidence="7">
    <location>
        <begin position="159"/>
        <end position="335"/>
    </location>
</feature>
<gene>
    <name evidence="6" type="primary">fmt</name>
    <name evidence="5" type="synonym">def</name>
    <name evidence="9" type="ORF">AUJ40_01095</name>
</gene>
<feature type="binding site" evidence="5">
    <location>
        <position position="143"/>
    </location>
    <ligand>
        <name>Fe cation</name>
        <dbReference type="ChEBI" id="CHEBI:24875"/>
    </ligand>
</feature>
<dbReference type="CDD" id="cd08704">
    <property type="entry name" value="Met_tRNA_FMT_C"/>
    <property type="match status" value="1"/>
</dbReference>
<evidence type="ECO:0000256" key="6">
    <source>
        <dbReference type="HAMAP-Rule" id="MF_00182"/>
    </source>
</evidence>
<dbReference type="GO" id="GO:0005829">
    <property type="term" value="C:cytosol"/>
    <property type="evidence" value="ECO:0007669"/>
    <property type="project" value="TreeGrafter"/>
</dbReference>
<dbReference type="InterPro" id="IPR002376">
    <property type="entry name" value="Formyl_transf_N"/>
</dbReference>
<evidence type="ECO:0000259" key="7">
    <source>
        <dbReference type="Pfam" id="PF00551"/>
    </source>
</evidence>
<keyword evidence="4 6" id="KW-0648">Protein biosynthesis</keyword>
<feature type="active site" evidence="5">
    <location>
        <position position="140"/>
    </location>
</feature>
<keyword evidence="5" id="KW-0479">Metal-binding</keyword>
<comment type="function">
    <text evidence="5">Removes the formyl group from the N-terminal Met of newly synthesized proteins. Requires at least a dipeptide for an efficient rate of reaction. N-terminal L-methionine is a prerequisite for activity but the enzyme has broad specificity at other positions.</text>
</comment>
<comment type="catalytic activity">
    <reaction evidence="6">
        <text>L-methionyl-tRNA(fMet) + (6R)-10-formyltetrahydrofolate = N-formyl-L-methionyl-tRNA(fMet) + (6S)-5,6,7,8-tetrahydrofolate + H(+)</text>
        <dbReference type="Rhea" id="RHEA:24380"/>
        <dbReference type="Rhea" id="RHEA-COMP:9952"/>
        <dbReference type="Rhea" id="RHEA-COMP:9953"/>
        <dbReference type="ChEBI" id="CHEBI:15378"/>
        <dbReference type="ChEBI" id="CHEBI:57453"/>
        <dbReference type="ChEBI" id="CHEBI:78530"/>
        <dbReference type="ChEBI" id="CHEBI:78844"/>
        <dbReference type="ChEBI" id="CHEBI:195366"/>
        <dbReference type="EC" id="2.1.2.9"/>
    </reaction>
</comment>
<dbReference type="SUPFAM" id="SSF50486">
    <property type="entry name" value="FMT C-terminal domain-like"/>
    <property type="match status" value="1"/>
</dbReference>
<dbReference type="InterPro" id="IPR041711">
    <property type="entry name" value="Met-tRNA-FMT_N"/>
</dbReference>
<dbReference type="GO" id="GO:0042586">
    <property type="term" value="F:peptide deformylase activity"/>
    <property type="evidence" value="ECO:0007669"/>
    <property type="project" value="UniProtKB-UniRule"/>
</dbReference>
<evidence type="ECO:0000256" key="3">
    <source>
        <dbReference type="ARBA" id="ARBA00022679"/>
    </source>
</evidence>
<dbReference type="InterPro" id="IPR036821">
    <property type="entry name" value="Peptide_deformylase_sf"/>
</dbReference>
<feature type="binding site" evidence="5">
    <location>
        <position position="97"/>
    </location>
    <ligand>
        <name>Fe cation</name>
        <dbReference type="ChEBI" id="CHEBI:24875"/>
    </ligand>
</feature>
<dbReference type="Gene3D" id="3.40.50.12230">
    <property type="match status" value="1"/>
</dbReference>
<comment type="cofactor">
    <cofactor evidence="5">
        <name>Fe(2+)</name>
        <dbReference type="ChEBI" id="CHEBI:29033"/>
    </cofactor>
    <text evidence="5">Binds 1 Fe(2+) ion.</text>
</comment>
<dbReference type="EC" id="3.5.1.88" evidence="5"/>
<dbReference type="CDD" id="cd00487">
    <property type="entry name" value="Pep_deformylase"/>
    <property type="match status" value="1"/>
</dbReference>
<dbReference type="SUPFAM" id="SSF53328">
    <property type="entry name" value="Formyltransferase"/>
    <property type="match status" value="1"/>
</dbReference>
<keyword evidence="3 6" id="KW-0808">Transferase</keyword>
<dbReference type="InterPro" id="IPR011034">
    <property type="entry name" value="Formyl_transferase-like_C_sf"/>
</dbReference>
<dbReference type="HAMAP" id="MF_00163">
    <property type="entry name" value="Pep_deformylase"/>
    <property type="match status" value="1"/>
</dbReference>
<dbReference type="EC" id="2.1.2.9" evidence="6"/>
<organism evidence="9 10">
    <name type="scientific">Candidatus Berkelbacteria bacterium CG1_02_42_45</name>
    <dbReference type="NCBI Taxonomy" id="1805036"/>
    <lineage>
        <taxon>Bacteria</taxon>
        <taxon>Candidatus Berkelbacteria</taxon>
    </lineage>
</organism>
<dbReference type="NCBIfam" id="TIGR00079">
    <property type="entry name" value="pept_deformyl"/>
    <property type="match status" value="1"/>
</dbReference>
<keyword evidence="5" id="KW-0378">Hydrolase</keyword>
<feature type="domain" description="Formyl transferase C-terminal" evidence="8">
    <location>
        <begin position="360"/>
        <end position="410"/>
    </location>
</feature>
<dbReference type="GO" id="GO:0004479">
    <property type="term" value="F:methionyl-tRNA formyltransferase activity"/>
    <property type="evidence" value="ECO:0007669"/>
    <property type="project" value="UniProtKB-UniRule"/>
</dbReference>
<dbReference type="Proteomes" id="UP000182753">
    <property type="component" value="Unassembled WGS sequence"/>
</dbReference>
<evidence type="ECO:0000256" key="2">
    <source>
        <dbReference type="ARBA" id="ARBA00010759"/>
    </source>
</evidence>
<protein>
    <recommendedName>
        <fullName evidence="5 6">Multifunctional fusion protein</fullName>
    </recommendedName>
    <domain>
        <recommendedName>
            <fullName evidence="5">Peptide deformylase</fullName>
            <shortName evidence="5">PDF</shortName>
            <ecNumber evidence="5">3.5.1.88</ecNumber>
        </recommendedName>
        <alternativeName>
            <fullName evidence="5">Polypeptide deformylase</fullName>
        </alternativeName>
    </domain>
    <domain>
        <recommendedName>
            <fullName evidence="6">Methionyl-tRNA formyltransferase</fullName>
            <ecNumber evidence="6">2.1.2.9</ecNumber>
        </recommendedName>
    </domain>
</protein>
<comment type="similarity">
    <text evidence="1 6">Belongs to the Fmt family.</text>
</comment>
<comment type="catalytic activity">
    <reaction evidence="5">
        <text>N-terminal N-formyl-L-methionyl-[peptide] + H2O = N-terminal L-methionyl-[peptide] + formate</text>
        <dbReference type="Rhea" id="RHEA:24420"/>
        <dbReference type="Rhea" id="RHEA-COMP:10639"/>
        <dbReference type="Rhea" id="RHEA-COMP:10640"/>
        <dbReference type="ChEBI" id="CHEBI:15377"/>
        <dbReference type="ChEBI" id="CHEBI:15740"/>
        <dbReference type="ChEBI" id="CHEBI:49298"/>
        <dbReference type="ChEBI" id="CHEBI:64731"/>
        <dbReference type="EC" id="3.5.1.88"/>
    </reaction>
</comment>
<dbReference type="InterPro" id="IPR023635">
    <property type="entry name" value="Peptide_deformylase"/>
</dbReference>